<dbReference type="Proteomes" id="UP001055117">
    <property type="component" value="Unassembled WGS sequence"/>
</dbReference>
<evidence type="ECO:0000313" key="2">
    <source>
        <dbReference type="EMBL" id="GJD44210.1"/>
    </source>
</evidence>
<sequence>MKHAPQAGTGERAAPAPPTGIGRLLSRFWQASRAPVPVTRGYAVCTLPRSGSNHFCDVLSSTGALGHPREYFNGDARRRYDDPTYPDDPVAQVARILTMGATANGVYALKVFPGLHDVVAPHLRWTEALPNLAFVRFRRRDVLGQALSWVRASQTGRFRASDAATGEPAYDADAIALRIRQICQRGARWDMFFARTGLPAVEIAYEDLLVDPGAAIGAVARTVGLARAPALGRQPSVFRIQRDALSADWRARFIAERGDPSHVDPFLDP</sequence>
<keyword evidence="3" id="KW-1185">Reference proteome</keyword>
<evidence type="ECO:0000313" key="3">
    <source>
        <dbReference type="Proteomes" id="UP001055117"/>
    </source>
</evidence>
<dbReference type="Pfam" id="PF09037">
    <property type="entry name" value="Sulphotransf"/>
    <property type="match status" value="1"/>
</dbReference>
<gene>
    <name evidence="2" type="primary">stf0_1</name>
    <name evidence="2" type="ORF">AFCDBAGC_2076</name>
</gene>
<reference evidence="2 3" key="1">
    <citation type="journal article" date="2021" name="Front. Microbiol.">
        <title>Comprehensive Comparative Genomics and Phenotyping of Methylobacterium Species.</title>
        <authorList>
            <person name="Alessa O."/>
            <person name="Ogura Y."/>
            <person name="Fujitani Y."/>
            <person name="Takami H."/>
            <person name="Hayashi T."/>
            <person name="Sahin N."/>
            <person name="Tani A."/>
        </authorList>
    </citation>
    <scope>NUCLEOTIDE SEQUENCE [LARGE SCALE GENOMIC DNA]</scope>
    <source>
        <strain evidence="2 3">DSM 23679</strain>
    </source>
</reference>
<dbReference type="RefSeq" id="WP_283205818.1">
    <property type="nucleotide sequence ID" value="NZ_BPQG01000030.1"/>
</dbReference>
<dbReference type="InterPro" id="IPR024628">
    <property type="entry name" value="Sulfotransferase_Stf0_dom"/>
</dbReference>
<protein>
    <submittedName>
        <fullName evidence="2">Trehalose 2-sulfotransferase</fullName>
    </submittedName>
</protein>
<dbReference type="PIRSF" id="PIRSF021497">
    <property type="entry name" value="Sulphotransferase_Stf0"/>
    <property type="match status" value="1"/>
</dbReference>
<evidence type="ECO:0000259" key="1">
    <source>
        <dbReference type="Pfam" id="PF09037"/>
    </source>
</evidence>
<proteinExistence type="predicted"/>
<dbReference type="SUPFAM" id="SSF52540">
    <property type="entry name" value="P-loop containing nucleoside triphosphate hydrolases"/>
    <property type="match status" value="1"/>
</dbReference>
<organism evidence="2 3">
    <name type="scientific">Methylobacterium cerastii</name>
    <dbReference type="NCBI Taxonomy" id="932741"/>
    <lineage>
        <taxon>Bacteria</taxon>
        <taxon>Pseudomonadati</taxon>
        <taxon>Pseudomonadota</taxon>
        <taxon>Alphaproteobacteria</taxon>
        <taxon>Hyphomicrobiales</taxon>
        <taxon>Methylobacteriaceae</taxon>
        <taxon>Methylobacterium</taxon>
    </lineage>
</organism>
<dbReference type="InterPro" id="IPR015124">
    <property type="entry name" value="Stf0"/>
</dbReference>
<dbReference type="EMBL" id="BPQG01000030">
    <property type="protein sequence ID" value="GJD44210.1"/>
    <property type="molecule type" value="Genomic_DNA"/>
</dbReference>
<name>A0ABQ4QH53_9HYPH</name>
<comment type="caution">
    <text evidence="2">The sequence shown here is derived from an EMBL/GenBank/DDBJ whole genome shotgun (WGS) entry which is preliminary data.</text>
</comment>
<dbReference type="Gene3D" id="3.40.50.300">
    <property type="entry name" value="P-loop containing nucleotide triphosphate hydrolases"/>
    <property type="match status" value="1"/>
</dbReference>
<dbReference type="InterPro" id="IPR027417">
    <property type="entry name" value="P-loop_NTPase"/>
</dbReference>
<accession>A0ABQ4QH53</accession>
<feature type="domain" description="Sulphotransferase Stf0" evidence="1">
    <location>
        <begin position="42"/>
        <end position="255"/>
    </location>
</feature>